<feature type="compositionally biased region" description="Low complexity" evidence="1">
    <location>
        <begin position="96"/>
        <end position="110"/>
    </location>
</feature>
<accession>A0A2T3A952</accession>
<evidence type="ECO:0000313" key="3">
    <source>
        <dbReference type="EMBL" id="PSR87068.1"/>
    </source>
</evidence>
<name>A0A2T3A952_9PEZI</name>
<dbReference type="PROSITE" id="PS51411">
    <property type="entry name" value="PSP1_C"/>
    <property type="match status" value="1"/>
</dbReference>
<dbReference type="InterPro" id="IPR047767">
    <property type="entry name" value="PSP1-like"/>
</dbReference>
<dbReference type="InParanoid" id="A0A2T3A952"/>
<feature type="compositionally biased region" description="Polar residues" evidence="1">
    <location>
        <begin position="207"/>
        <end position="228"/>
    </location>
</feature>
<feature type="compositionally biased region" description="Polar residues" evidence="1">
    <location>
        <begin position="162"/>
        <end position="182"/>
    </location>
</feature>
<feature type="region of interest" description="Disordered" evidence="1">
    <location>
        <begin position="1"/>
        <end position="134"/>
    </location>
</feature>
<dbReference type="GO" id="GO:0005737">
    <property type="term" value="C:cytoplasm"/>
    <property type="evidence" value="ECO:0007669"/>
    <property type="project" value="TreeGrafter"/>
</dbReference>
<reference evidence="3 4" key="1">
    <citation type="journal article" date="2018" name="Mycol. Prog.">
        <title>Coniella lustricola, a new species from submerged detritus.</title>
        <authorList>
            <person name="Raudabaugh D.B."/>
            <person name="Iturriaga T."/>
            <person name="Carver A."/>
            <person name="Mondo S."/>
            <person name="Pangilinan J."/>
            <person name="Lipzen A."/>
            <person name="He G."/>
            <person name="Amirebrahimi M."/>
            <person name="Grigoriev I.V."/>
            <person name="Miller A.N."/>
        </authorList>
    </citation>
    <scope>NUCLEOTIDE SEQUENCE [LARGE SCALE GENOMIC DNA]</scope>
    <source>
        <strain evidence="3 4">B22-T-1</strain>
    </source>
</reference>
<dbReference type="PANTHER" id="PTHR43830:SF3">
    <property type="entry name" value="PROTEIN PSP1"/>
    <property type="match status" value="1"/>
</dbReference>
<evidence type="ECO:0000313" key="4">
    <source>
        <dbReference type="Proteomes" id="UP000241462"/>
    </source>
</evidence>
<evidence type="ECO:0000256" key="1">
    <source>
        <dbReference type="SAM" id="MobiDB-lite"/>
    </source>
</evidence>
<dbReference type="OrthoDB" id="243127at2759"/>
<evidence type="ECO:0000259" key="2">
    <source>
        <dbReference type="PROSITE" id="PS51411"/>
    </source>
</evidence>
<proteinExistence type="predicted"/>
<sequence>MSSSILKSSQQNKAGPGSLPPGMTPSSQALLLDKLNARRATPDSISEAVASSDEEQEAHRQEHSHSIQLQKPMRRASWLNDIPQTGIRPRQDSFASTTMSPTTSHTGTPPAEAGLNAWGAHSSTPNVMGRSHNGSGPFAWGAGIWNNDKKELPSRLAEVLPSPTSSHPQGNSLLASDGSLQASPGPRESGANSQIPFPIPIHPTPKNYRSQSYSVGQADPETSSPATMAGTSGILGSRSRGMAHPGLQHRPSRPSMLSEMSSDGGMLGKVKEIDDDDIEDIEPLQGQHQSLEAKTIEMLTRENAMLRQQQQQLQASRMRPRASTGFGGLGNGYGLHDSVPEESSEYAVDVDESNDIAADNAAKRAFGRRMSEFGSGPFRTSFSLENRPLENVKKAIWSSSLGFGGLGDLPQSRRHSFADIPTRQPSLGSVGDQVLSQEPGPLDMQHSQDYSPGQFDASMLAQANSAYFTGSGLTGTQQSVMPSAYGNFHQGAMYGMQTSFANRAPSPHRSLYGMPQPRHAQKLHIVLFKCNRADVFYIQEGTGLSVKPGDLVIVEADRGTDLGTVAKDNVDWAQAKELKEHYAEEHYKWLMMFSQNAAVAQDGATAGLMAASNGMHGGAVGGMGPPSQHHMQEPNAGELKPKLIRRHAQLHEIQALREKEGSEAKAKRICQSKVKDHGLNMEILDAEFQMDWKKLTFYYFADSYINFNSLVTDLFKIYKTRIWMSAINPASFASPSMALQTPSGIGPGAVGVVRNAANERRPNQQQESQSAFSSASVSSRPFSNAAVSPFGSERGPAPFSQPAYPYKGYGGFSTAPRPGATAFVPPVDPYANAFAGGSGTVGSGEYQLRSRAAFPMHSSTTPQQEQPLSPLSSQNDWIGSFQGLSLNSR</sequence>
<dbReference type="InterPro" id="IPR007557">
    <property type="entry name" value="PSP1_C"/>
</dbReference>
<dbReference type="AlphaFoldDB" id="A0A2T3A952"/>
<feature type="region of interest" description="Disordered" evidence="1">
    <location>
        <begin position="242"/>
        <end position="263"/>
    </location>
</feature>
<dbReference type="Proteomes" id="UP000241462">
    <property type="component" value="Unassembled WGS sequence"/>
</dbReference>
<dbReference type="EMBL" id="KZ678434">
    <property type="protein sequence ID" value="PSR87068.1"/>
    <property type="molecule type" value="Genomic_DNA"/>
</dbReference>
<dbReference type="PANTHER" id="PTHR43830">
    <property type="entry name" value="PROTEIN PSP1"/>
    <property type="match status" value="1"/>
</dbReference>
<gene>
    <name evidence="3" type="ORF">BD289DRAFT_367669</name>
</gene>
<dbReference type="Pfam" id="PF04468">
    <property type="entry name" value="PSP1"/>
    <property type="match status" value="1"/>
</dbReference>
<feature type="compositionally biased region" description="Low complexity" evidence="1">
    <location>
        <begin position="858"/>
        <end position="874"/>
    </location>
</feature>
<protein>
    <recommendedName>
        <fullName evidence="2">PSP1 C-terminal domain-containing protein</fullName>
    </recommendedName>
</protein>
<feature type="compositionally biased region" description="Polar residues" evidence="1">
    <location>
        <begin position="1"/>
        <end position="13"/>
    </location>
</feature>
<feature type="region of interest" description="Disordered" evidence="1">
    <location>
        <begin position="852"/>
        <end position="877"/>
    </location>
</feature>
<feature type="region of interest" description="Disordered" evidence="1">
    <location>
        <begin position="155"/>
        <end position="228"/>
    </location>
</feature>
<feature type="domain" description="PSP1 C-terminal" evidence="2">
    <location>
        <begin position="641"/>
        <end position="727"/>
    </location>
</feature>
<keyword evidence="4" id="KW-1185">Reference proteome</keyword>
<organism evidence="3 4">
    <name type="scientific">Coniella lustricola</name>
    <dbReference type="NCBI Taxonomy" id="2025994"/>
    <lineage>
        <taxon>Eukaryota</taxon>
        <taxon>Fungi</taxon>
        <taxon>Dikarya</taxon>
        <taxon>Ascomycota</taxon>
        <taxon>Pezizomycotina</taxon>
        <taxon>Sordariomycetes</taxon>
        <taxon>Sordariomycetidae</taxon>
        <taxon>Diaporthales</taxon>
        <taxon>Schizoparmaceae</taxon>
        <taxon>Coniella</taxon>
    </lineage>
</organism>